<proteinExistence type="predicted"/>
<sequence>MEDIPVLAAALVDTHHAARDGVGERLSRAAIDALVIYPWPNNIEELDAAMRHAVRNATRESIAPENFPLAIRSYRPGDSLSRRKVQNVSLDEMLESFELKMIKSAVEISDGNRAAAARLLGITRSRLLRRIDAVDADSAKPPPRTPKTSSPSDGENA</sequence>
<dbReference type="GO" id="GO:0043565">
    <property type="term" value="F:sequence-specific DNA binding"/>
    <property type="evidence" value="ECO:0007669"/>
    <property type="project" value="InterPro"/>
</dbReference>
<dbReference type="GO" id="GO:0006355">
    <property type="term" value="P:regulation of DNA-templated transcription"/>
    <property type="evidence" value="ECO:0007669"/>
    <property type="project" value="InterPro"/>
</dbReference>
<dbReference type="PATRIC" id="fig|1265738.3.peg.3628"/>
<keyword evidence="3" id="KW-0805">Transcription regulation</keyword>
<keyword evidence="2" id="KW-0067">ATP-binding</keyword>
<protein>
    <submittedName>
        <fullName evidence="7">Two-component system response regulator</fullName>
    </submittedName>
</protein>
<dbReference type="SUPFAM" id="SSF46689">
    <property type="entry name" value="Homeodomain-like"/>
    <property type="match status" value="1"/>
</dbReference>
<feature type="domain" description="Sigma-54 factor interaction" evidence="6">
    <location>
        <begin position="1"/>
        <end position="55"/>
    </location>
</feature>
<evidence type="ECO:0000256" key="1">
    <source>
        <dbReference type="ARBA" id="ARBA00022741"/>
    </source>
</evidence>
<evidence type="ECO:0000256" key="2">
    <source>
        <dbReference type="ARBA" id="ARBA00022840"/>
    </source>
</evidence>
<feature type="compositionally biased region" description="Low complexity" evidence="5">
    <location>
        <begin position="146"/>
        <end position="157"/>
    </location>
</feature>
<dbReference type="PANTHER" id="PTHR32071">
    <property type="entry name" value="TRANSCRIPTIONAL REGULATORY PROTEIN"/>
    <property type="match status" value="1"/>
</dbReference>
<feature type="region of interest" description="Disordered" evidence="5">
    <location>
        <begin position="133"/>
        <end position="157"/>
    </location>
</feature>
<dbReference type="Pfam" id="PF02954">
    <property type="entry name" value="HTH_8"/>
    <property type="match status" value="1"/>
</dbReference>
<dbReference type="InterPro" id="IPR002078">
    <property type="entry name" value="Sigma_54_int"/>
</dbReference>
<gene>
    <name evidence="7" type="ORF">RMSM_03622</name>
</gene>
<dbReference type="Proteomes" id="UP000011991">
    <property type="component" value="Unassembled WGS sequence"/>
</dbReference>
<evidence type="ECO:0000313" key="8">
    <source>
        <dbReference type="Proteomes" id="UP000011991"/>
    </source>
</evidence>
<comment type="caution">
    <text evidence="7">The sequence shown here is derived from an EMBL/GenBank/DDBJ whole genome shotgun (WGS) entry which is preliminary data.</text>
</comment>
<keyword evidence="4" id="KW-0804">Transcription</keyword>
<evidence type="ECO:0000256" key="5">
    <source>
        <dbReference type="SAM" id="MobiDB-lite"/>
    </source>
</evidence>
<dbReference type="PRINTS" id="PR01590">
    <property type="entry name" value="HTHFIS"/>
</dbReference>
<dbReference type="InterPro" id="IPR009057">
    <property type="entry name" value="Homeodomain-like_sf"/>
</dbReference>
<dbReference type="AlphaFoldDB" id="M5RJH4"/>
<dbReference type="InterPro" id="IPR002197">
    <property type="entry name" value="HTH_Fis"/>
</dbReference>
<dbReference type="Gene3D" id="1.10.10.60">
    <property type="entry name" value="Homeodomain-like"/>
    <property type="match status" value="1"/>
</dbReference>
<dbReference type="Pfam" id="PF25601">
    <property type="entry name" value="AAA_lid_14"/>
    <property type="match status" value="1"/>
</dbReference>
<evidence type="ECO:0000256" key="3">
    <source>
        <dbReference type="ARBA" id="ARBA00023015"/>
    </source>
</evidence>
<dbReference type="Gene3D" id="1.10.8.60">
    <property type="match status" value="1"/>
</dbReference>
<dbReference type="GO" id="GO:0005524">
    <property type="term" value="F:ATP binding"/>
    <property type="evidence" value="ECO:0007669"/>
    <property type="project" value="UniProtKB-KW"/>
</dbReference>
<reference evidence="7 8" key="1">
    <citation type="journal article" date="2013" name="Mar. Genomics">
        <title>Expression of sulfatases in Rhodopirellula baltica and the diversity of sulfatases in the genus Rhodopirellula.</title>
        <authorList>
            <person name="Wegner C.E."/>
            <person name="Richter-Heitmann T."/>
            <person name="Klindworth A."/>
            <person name="Klockow C."/>
            <person name="Richter M."/>
            <person name="Achstetter T."/>
            <person name="Glockner F.O."/>
            <person name="Harder J."/>
        </authorList>
    </citation>
    <scope>NUCLEOTIDE SEQUENCE [LARGE SCALE GENOMIC DNA]</scope>
    <source>
        <strain evidence="7 8">SM1</strain>
    </source>
</reference>
<evidence type="ECO:0000313" key="7">
    <source>
        <dbReference type="EMBL" id="EMI19450.1"/>
    </source>
</evidence>
<dbReference type="PANTHER" id="PTHR32071:SF57">
    <property type="entry name" value="C4-DICARBOXYLATE TRANSPORT TRANSCRIPTIONAL REGULATORY PROTEIN DCTD"/>
    <property type="match status" value="1"/>
</dbReference>
<name>M5RJH4_9BACT</name>
<dbReference type="PROSITE" id="PS50045">
    <property type="entry name" value="SIGMA54_INTERACT_4"/>
    <property type="match status" value="1"/>
</dbReference>
<keyword evidence="8" id="KW-1185">Reference proteome</keyword>
<accession>M5RJH4</accession>
<dbReference type="EMBL" id="ANOG01000523">
    <property type="protein sequence ID" value="EMI19450.1"/>
    <property type="molecule type" value="Genomic_DNA"/>
</dbReference>
<keyword evidence="1" id="KW-0547">Nucleotide-binding</keyword>
<organism evidence="7 8">
    <name type="scientific">Rhodopirellula maiorica SM1</name>
    <dbReference type="NCBI Taxonomy" id="1265738"/>
    <lineage>
        <taxon>Bacteria</taxon>
        <taxon>Pseudomonadati</taxon>
        <taxon>Planctomycetota</taxon>
        <taxon>Planctomycetia</taxon>
        <taxon>Pirellulales</taxon>
        <taxon>Pirellulaceae</taxon>
        <taxon>Novipirellula</taxon>
    </lineage>
</organism>
<evidence type="ECO:0000259" key="6">
    <source>
        <dbReference type="PROSITE" id="PS50045"/>
    </source>
</evidence>
<dbReference type="InterPro" id="IPR058031">
    <property type="entry name" value="AAA_lid_NorR"/>
</dbReference>
<evidence type="ECO:0000256" key="4">
    <source>
        <dbReference type="ARBA" id="ARBA00023163"/>
    </source>
</evidence>